<feature type="transmembrane region" description="Helical" evidence="7">
    <location>
        <begin position="266"/>
        <end position="286"/>
    </location>
</feature>
<feature type="transmembrane region" description="Helical" evidence="7">
    <location>
        <begin position="111"/>
        <end position="130"/>
    </location>
</feature>
<dbReference type="SUPFAM" id="SSF161098">
    <property type="entry name" value="MetI-like"/>
    <property type="match status" value="1"/>
</dbReference>
<evidence type="ECO:0000259" key="8">
    <source>
        <dbReference type="PROSITE" id="PS50928"/>
    </source>
</evidence>
<dbReference type="AlphaFoldDB" id="A0A4V6P671"/>
<dbReference type="EMBL" id="SKFG01000040">
    <property type="protein sequence ID" value="TCZ71847.1"/>
    <property type="molecule type" value="Genomic_DNA"/>
</dbReference>
<comment type="similarity">
    <text evidence="7">Belongs to the binding-protein-dependent transport system permease family.</text>
</comment>
<keyword evidence="3" id="KW-1003">Cell membrane</keyword>
<keyword evidence="2 7" id="KW-0813">Transport</keyword>
<evidence type="ECO:0000313" key="9">
    <source>
        <dbReference type="EMBL" id="TCZ71847.1"/>
    </source>
</evidence>
<protein>
    <submittedName>
        <fullName evidence="9">Sugar ABC transporter permease</fullName>
    </submittedName>
</protein>
<comment type="caution">
    <text evidence="9">The sequence shown here is derived from an EMBL/GenBank/DDBJ whole genome shotgun (WGS) entry which is preliminary data.</text>
</comment>
<dbReference type="GO" id="GO:0055085">
    <property type="term" value="P:transmembrane transport"/>
    <property type="evidence" value="ECO:0007669"/>
    <property type="project" value="InterPro"/>
</dbReference>
<dbReference type="CDD" id="cd06261">
    <property type="entry name" value="TM_PBP2"/>
    <property type="match status" value="1"/>
</dbReference>
<evidence type="ECO:0000256" key="2">
    <source>
        <dbReference type="ARBA" id="ARBA00022448"/>
    </source>
</evidence>
<dbReference type="InterPro" id="IPR035906">
    <property type="entry name" value="MetI-like_sf"/>
</dbReference>
<organism evidence="9 10">
    <name type="scientific">Paenibacillus albiflavus</name>
    <dbReference type="NCBI Taxonomy" id="2545760"/>
    <lineage>
        <taxon>Bacteria</taxon>
        <taxon>Bacillati</taxon>
        <taxon>Bacillota</taxon>
        <taxon>Bacilli</taxon>
        <taxon>Bacillales</taxon>
        <taxon>Paenibacillaceae</taxon>
        <taxon>Paenibacillus</taxon>
    </lineage>
</organism>
<accession>A0A4V6P671</accession>
<feature type="transmembrane region" description="Helical" evidence="7">
    <location>
        <begin position="78"/>
        <end position="99"/>
    </location>
</feature>
<keyword evidence="10" id="KW-1185">Reference proteome</keyword>
<feature type="transmembrane region" description="Helical" evidence="7">
    <location>
        <begin position="158"/>
        <end position="183"/>
    </location>
</feature>
<dbReference type="Proteomes" id="UP000295418">
    <property type="component" value="Unassembled WGS sequence"/>
</dbReference>
<evidence type="ECO:0000256" key="7">
    <source>
        <dbReference type="RuleBase" id="RU363032"/>
    </source>
</evidence>
<dbReference type="InterPro" id="IPR000515">
    <property type="entry name" value="MetI-like"/>
</dbReference>
<dbReference type="GO" id="GO:0005886">
    <property type="term" value="C:plasma membrane"/>
    <property type="evidence" value="ECO:0007669"/>
    <property type="project" value="UniProtKB-SubCell"/>
</dbReference>
<evidence type="ECO:0000256" key="4">
    <source>
        <dbReference type="ARBA" id="ARBA00022692"/>
    </source>
</evidence>
<evidence type="ECO:0000256" key="1">
    <source>
        <dbReference type="ARBA" id="ARBA00004651"/>
    </source>
</evidence>
<gene>
    <name evidence="9" type="ORF">E0485_22540</name>
</gene>
<dbReference type="PANTHER" id="PTHR30193:SF37">
    <property type="entry name" value="INNER MEMBRANE ABC TRANSPORTER PERMEASE PROTEIN YCJO"/>
    <property type="match status" value="1"/>
</dbReference>
<dbReference type="InterPro" id="IPR051393">
    <property type="entry name" value="ABC_transporter_permease"/>
</dbReference>
<dbReference type="RefSeq" id="WP_132420309.1">
    <property type="nucleotide sequence ID" value="NZ_SKFG01000040.1"/>
</dbReference>
<dbReference type="OrthoDB" id="9788108at2"/>
<feature type="transmembrane region" description="Helical" evidence="7">
    <location>
        <begin position="204"/>
        <end position="226"/>
    </location>
</feature>
<name>A0A4V6P671_9BACL</name>
<proteinExistence type="inferred from homology"/>
<dbReference type="Pfam" id="PF00528">
    <property type="entry name" value="BPD_transp_1"/>
    <property type="match status" value="1"/>
</dbReference>
<feature type="transmembrane region" description="Helical" evidence="7">
    <location>
        <begin position="12"/>
        <end position="38"/>
    </location>
</feature>
<sequence>MKYQLGNNQGILGYLFMSPILVFYAIFLLIPTVFSLYLSFTEWGGFDLAEVKWVGLENFKELFSTSSNFLYPILSNTFLFAFGTVIISFICALAVAYFITRLRFEGFWRTLYFLPSVTTVVAIGNIWMHVYNPTNGILNSILNKIGIANVNFLNDQDLALGSIIIVGGWLGIGSSMLILSAGLKAISDDYYEAATLEGAGLWRLFLSVTLPLLRPSIMFVLITSFIGGLQSFTLTMVMTKGSGGPGDSTNVVGLEMYNRAFSFGDWGLASSMAFVLFICILIVTFIQLKFFKQGGVESY</sequence>
<comment type="subcellular location">
    <subcellularLocation>
        <location evidence="1 7">Cell membrane</location>
        <topology evidence="1 7">Multi-pass membrane protein</topology>
    </subcellularLocation>
</comment>
<evidence type="ECO:0000256" key="5">
    <source>
        <dbReference type="ARBA" id="ARBA00022989"/>
    </source>
</evidence>
<dbReference type="PROSITE" id="PS50928">
    <property type="entry name" value="ABC_TM1"/>
    <property type="match status" value="1"/>
</dbReference>
<keyword evidence="6 7" id="KW-0472">Membrane</keyword>
<evidence type="ECO:0000313" key="10">
    <source>
        <dbReference type="Proteomes" id="UP000295418"/>
    </source>
</evidence>
<keyword evidence="5 7" id="KW-1133">Transmembrane helix</keyword>
<evidence type="ECO:0000256" key="3">
    <source>
        <dbReference type="ARBA" id="ARBA00022475"/>
    </source>
</evidence>
<dbReference type="PANTHER" id="PTHR30193">
    <property type="entry name" value="ABC TRANSPORTER PERMEASE PROTEIN"/>
    <property type="match status" value="1"/>
</dbReference>
<dbReference type="Gene3D" id="1.10.3720.10">
    <property type="entry name" value="MetI-like"/>
    <property type="match status" value="1"/>
</dbReference>
<evidence type="ECO:0000256" key="6">
    <source>
        <dbReference type="ARBA" id="ARBA00023136"/>
    </source>
</evidence>
<reference evidence="9 10" key="1">
    <citation type="submission" date="2019-03" db="EMBL/GenBank/DDBJ databases">
        <authorList>
            <person name="Kim M.K.M."/>
        </authorList>
    </citation>
    <scope>NUCLEOTIDE SEQUENCE [LARGE SCALE GENOMIC DNA]</scope>
    <source>
        <strain evidence="9 10">18JY21-1</strain>
    </source>
</reference>
<feature type="domain" description="ABC transmembrane type-1" evidence="8">
    <location>
        <begin position="74"/>
        <end position="287"/>
    </location>
</feature>
<keyword evidence="4 7" id="KW-0812">Transmembrane</keyword>